<organism evidence="1 2">
    <name type="scientific">Macroventuria anomochaeta</name>
    <dbReference type="NCBI Taxonomy" id="301207"/>
    <lineage>
        <taxon>Eukaryota</taxon>
        <taxon>Fungi</taxon>
        <taxon>Dikarya</taxon>
        <taxon>Ascomycota</taxon>
        <taxon>Pezizomycotina</taxon>
        <taxon>Dothideomycetes</taxon>
        <taxon>Pleosporomycetidae</taxon>
        <taxon>Pleosporales</taxon>
        <taxon>Pleosporineae</taxon>
        <taxon>Didymellaceae</taxon>
        <taxon>Macroventuria</taxon>
    </lineage>
</organism>
<gene>
    <name evidence="1" type="ORF">BU25DRAFT_433846</name>
</gene>
<keyword evidence="2" id="KW-1185">Reference proteome</keyword>
<accession>A0ACB6RSF3</accession>
<dbReference type="Proteomes" id="UP000799754">
    <property type="component" value="Unassembled WGS sequence"/>
</dbReference>
<comment type="caution">
    <text evidence="1">The sequence shown here is derived from an EMBL/GenBank/DDBJ whole genome shotgun (WGS) entry which is preliminary data.</text>
</comment>
<dbReference type="EMBL" id="MU006733">
    <property type="protein sequence ID" value="KAF2624068.1"/>
    <property type="molecule type" value="Genomic_DNA"/>
</dbReference>
<evidence type="ECO:0000313" key="1">
    <source>
        <dbReference type="EMBL" id="KAF2624068.1"/>
    </source>
</evidence>
<proteinExistence type="predicted"/>
<protein>
    <submittedName>
        <fullName evidence="1">Acetyl-CoA synthetase-like protein</fullName>
    </submittedName>
</protein>
<evidence type="ECO:0000313" key="2">
    <source>
        <dbReference type="Proteomes" id="UP000799754"/>
    </source>
</evidence>
<reference evidence="1" key="1">
    <citation type="journal article" date="2020" name="Stud. Mycol.">
        <title>101 Dothideomycetes genomes: a test case for predicting lifestyles and emergence of pathogens.</title>
        <authorList>
            <person name="Haridas S."/>
            <person name="Albert R."/>
            <person name="Binder M."/>
            <person name="Bloem J."/>
            <person name="Labutti K."/>
            <person name="Salamov A."/>
            <person name="Andreopoulos B."/>
            <person name="Baker S."/>
            <person name="Barry K."/>
            <person name="Bills G."/>
            <person name="Bluhm B."/>
            <person name="Cannon C."/>
            <person name="Castanera R."/>
            <person name="Culley D."/>
            <person name="Daum C."/>
            <person name="Ezra D."/>
            <person name="Gonzalez J."/>
            <person name="Henrissat B."/>
            <person name="Kuo A."/>
            <person name="Liang C."/>
            <person name="Lipzen A."/>
            <person name="Lutzoni F."/>
            <person name="Magnuson J."/>
            <person name="Mondo S."/>
            <person name="Nolan M."/>
            <person name="Ohm R."/>
            <person name="Pangilinan J."/>
            <person name="Park H.-J."/>
            <person name="Ramirez L."/>
            <person name="Alfaro M."/>
            <person name="Sun H."/>
            <person name="Tritt A."/>
            <person name="Yoshinaga Y."/>
            <person name="Zwiers L.-H."/>
            <person name="Turgeon B."/>
            <person name="Goodwin S."/>
            <person name="Spatafora J."/>
            <person name="Crous P."/>
            <person name="Grigoriev I."/>
        </authorList>
    </citation>
    <scope>NUCLEOTIDE SEQUENCE</scope>
    <source>
        <strain evidence="1">CBS 525.71</strain>
    </source>
</reference>
<sequence length="1026" mass="112581">MTGTKQQQSTVPDYIDGAAQSSPNDTWAIVPRSPTGLDQGWHHFSYADLARAVDSLAWWIEKNFGAAQHQGQTIGYIGANDLRYLVVLAATLKAGYVPLFTSPRNSLDGQKFLVEKTNCEIFLTTIETASQVEAIREAIPHLRVFQAPTTQELLDTSLSVSHYAGRHSRDAAADALILHTSGSTGLPKPIRLTVAGLNTIHSQASLTPEDGFEQVSKPFLADRRPMLAAVPFFHAMGIIVGLRSLMCKGTIVRLPSEKMLSAGLVIDVIEAIKPTSGIFPPSILEDVSTTHKGIEALGQMENVFFGGAPLAAASGDKICEVTNLVTIIGSTEALFMCTLLPSEPKEWGYFHWSSVAGAVMESAENDLCELVLKPKDRQYQAIFHTFPELQEWRTKDLFAQHPSKPYLWKYSGRRDDIVVLSNGEKFNPVLTEKLIESLPQVKGALVVGQGKFQAGLLVEPEWSQTSTQDPSALVDHIWPTVEQANREAPAHARIYQSKIVIAKQQKPFTVAAFKNEIEALYADEGYSSDTNQGPDDDAELTSKIHAVFTRSLPSFQKDTADDIDIFSLGVDSLDVLALTNALNKAIRGANVTASTIYSNPSVKQLADALSQNVGKLGGRSTREGKIDSMVRKYTKDMVRREGSTDALKRPSKHTVVITGSTGSLGTHMLEQLLRDPNVEKVYCLNRSDNAEARQKDSFKKHHHDSANFSKAEFLKTDFGSDKFGLSEETYARLLATVTVFIHSAWSVDFNLSLESYEATHIAGTRRVIDFAAASTHKSSIVFISSIASVGNWGSVVQDGSAVPETVSSLFDNTLTLPQGYGESKHVAAQIIATASHRLGIKTAIVRAGQLAGPSTDAGGAAWNRHEWLPSLVHTSKILKKLPRTLGNQDRVDWVPMDVAAGTVIDVATTPVSEPTQVYHLTNPHTTSWSQLYPVIQTHYKNTGIHVEVVEYDDWVNELKQIPQTKENAEKVPGLKLLDFYESLRPETGMGLPALETKRTEETSGTLREGRTVDEKVMRKWLGQWAF</sequence>
<name>A0ACB6RSF3_9PLEO</name>